<sequence length="421" mass="49923">MVKSSSTTFAQAKHTKWFEELLGKVDNKNFQQVLSHPDSFRVQIIYTQIDRDKNNNPHFTDHYFNVNDQVYFNPASTVKFPLAVLSLEKINRLKVHGVNKDTRIEFDSAYSKQTHMHKDATAENGSPSVAHFIKKALLVSDNDAYNRMYEFLGQQEINRSLHERGYHNVRIMHRFVPMTIEENRYTNPVKFPDKNGKLLYEQPMQYNPDSFDHSRNEKLGNAYMDAHDQLVNGPFDFSKKNRIALEELHHILRTVMFPESVPERQRFNLTEEDYTFLYRYLSQYPRETNYPKYDGDKFYDSFVKFFFRDSTHKTLPPGVRVFNKTGWAYGFLTDNSYVVDQEQNIEYLLSATIYVNSDGIINDGKYDYENVGHPFLYELGKLIYEYELKRHRKFIPDLNRFKISYESRIEDDRPTIKEVDN</sequence>
<dbReference type="Proteomes" id="UP001209317">
    <property type="component" value="Unassembled WGS sequence"/>
</dbReference>
<keyword evidence="6" id="KW-1185">Reference proteome</keyword>
<evidence type="ECO:0000259" key="4">
    <source>
        <dbReference type="Pfam" id="PF13354"/>
    </source>
</evidence>
<dbReference type="InterPro" id="IPR045155">
    <property type="entry name" value="Beta-lactam_cat"/>
</dbReference>
<dbReference type="PANTHER" id="PTHR35333:SF3">
    <property type="entry name" value="BETA-LACTAMASE-TYPE TRANSPEPTIDASE FOLD CONTAINING PROTEIN"/>
    <property type="match status" value="1"/>
</dbReference>
<dbReference type="EC" id="3.5.2.6" evidence="3"/>
<organism evidence="5 6">
    <name type="scientific">Haoranjiania flava</name>
    <dbReference type="NCBI Taxonomy" id="1856322"/>
    <lineage>
        <taxon>Bacteria</taxon>
        <taxon>Pseudomonadati</taxon>
        <taxon>Bacteroidota</taxon>
        <taxon>Chitinophagia</taxon>
        <taxon>Chitinophagales</taxon>
        <taxon>Chitinophagaceae</taxon>
        <taxon>Haoranjiania</taxon>
    </lineage>
</organism>
<proteinExistence type="inferred from homology"/>
<reference evidence="5" key="1">
    <citation type="submission" date="2022-10" db="EMBL/GenBank/DDBJ databases">
        <authorList>
            <person name="Kim H.S."/>
            <person name="Kim J.-S."/>
            <person name="Suh M.K."/>
            <person name="Eom M.K."/>
            <person name="Lee J.-S."/>
        </authorList>
    </citation>
    <scope>NUCLEOTIDE SEQUENCE</scope>
    <source>
        <strain evidence="5">LIP-5</strain>
    </source>
</reference>
<protein>
    <recommendedName>
        <fullName evidence="3">beta-lactamase</fullName>
        <ecNumber evidence="3">3.5.2.6</ecNumber>
    </recommendedName>
</protein>
<dbReference type="AlphaFoldDB" id="A0AAE3IN47"/>
<evidence type="ECO:0000256" key="1">
    <source>
        <dbReference type="ARBA" id="ARBA00001526"/>
    </source>
</evidence>
<dbReference type="Pfam" id="PF13354">
    <property type="entry name" value="Beta-lactamase2"/>
    <property type="match status" value="1"/>
</dbReference>
<dbReference type="InterPro" id="IPR000871">
    <property type="entry name" value="Beta-lactam_class-A"/>
</dbReference>
<dbReference type="RefSeq" id="WP_263038639.1">
    <property type="nucleotide sequence ID" value="NZ_JAOTPL010000019.1"/>
</dbReference>
<evidence type="ECO:0000256" key="2">
    <source>
        <dbReference type="ARBA" id="ARBA00009009"/>
    </source>
</evidence>
<comment type="similarity">
    <text evidence="2">Belongs to the class-A beta-lactamase family.</text>
</comment>
<dbReference type="SUPFAM" id="SSF56601">
    <property type="entry name" value="beta-lactamase/transpeptidase-like"/>
    <property type="match status" value="1"/>
</dbReference>
<gene>
    <name evidence="5" type="ORF">OD355_11545</name>
</gene>
<dbReference type="GO" id="GO:0008800">
    <property type="term" value="F:beta-lactamase activity"/>
    <property type="evidence" value="ECO:0007669"/>
    <property type="project" value="UniProtKB-EC"/>
</dbReference>
<comment type="caution">
    <text evidence="5">The sequence shown here is derived from an EMBL/GenBank/DDBJ whole genome shotgun (WGS) entry which is preliminary data.</text>
</comment>
<dbReference type="GO" id="GO:0046677">
    <property type="term" value="P:response to antibiotic"/>
    <property type="evidence" value="ECO:0007669"/>
    <property type="project" value="InterPro"/>
</dbReference>
<evidence type="ECO:0000256" key="3">
    <source>
        <dbReference type="ARBA" id="ARBA00012865"/>
    </source>
</evidence>
<dbReference type="EMBL" id="JAOTPL010000019">
    <property type="protein sequence ID" value="MCU7695152.1"/>
    <property type="molecule type" value="Genomic_DNA"/>
</dbReference>
<comment type="catalytic activity">
    <reaction evidence="1">
        <text>a beta-lactam + H2O = a substituted beta-amino acid</text>
        <dbReference type="Rhea" id="RHEA:20401"/>
        <dbReference type="ChEBI" id="CHEBI:15377"/>
        <dbReference type="ChEBI" id="CHEBI:35627"/>
        <dbReference type="ChEBI" id="CHEBI:140347"/>
        <dbReference type="EC" id="3.5.2.6"/>
    </reaction>
</comment>
<dbReference type="Gene3D" id="3.40.710.10">
    <property type="entry name" value="DD-peptidase/beta-lactamase superfamily"/>
    <property type="match status" value="1"/>
</dbReference>
<keyword evidence="5" id="KW-0378">Hydrolase</keyword>
<feature type="domain" description="Beta-lactamase class A catalytic" evidence="4">
    <location>
        <begin position="60"/>
        <end position="343"/>
    </location>
</feature>
<name>A0AAE3IN47_9BACT</name>
<evidence type="ECO:0000313" key="5">
    <source>
        <dbReference type="EMBL" id="MCU7695152.1"/>
    </source>
</evidence>
<accession>A0AAE3IN47</accession>
<dbReference type="GO" id="GO:0030655">
    <property type="term" value="P:beta-lactam antibiotic catabolic process"/>
    <property type="evidence" value="ECO:0007669"/>
    <property type="project" value="InterPro"/>
</dbReference>
<dbReference type="InterPro" id="IPR012338">
    <property type="entry name" value="Beta-lactam/transpept-like"/>
</dbReference>
<evidence type="ECO:0000313" key="6">
    <source>
        <dbReference type="Proteomes" id="UP001209317"/>
    </source>
</evidence>
<dbReference type="PANTHER" id="PTHR35333">
    <property type="entry name" value="BETA-LACTAMASE"/>
    <property type="match status" value="1"/>
</dbReference>